<evidence type="ECO:0000256" key="9">
    <source>
        <dbReference type="ARBA" id="ARBA00023264"/>
    </source>
</evidence>
<evidence type="ECO:0000313" key="14">
    <source>
        <dbReference type="Proteomes" id="UP000053477"/>
    </source>
</evidence>
<keyword evidence="5" id="KW-0210">Decarboxylase</keyword>
<evidence type="ECO:0000313" key="13">
    <source>
        <dbReference type="EMBL" id="KLO12929.1"/>
    </source>
</evidence>
<feature type="compositionally biased region" description="Polar residues" evidence="12">
    <location>
        <begin position="19"/>
        <end position="33"/>
    </location>
</feature>
<dbReference type="PANTHER" id="PTHR10067:SF17">
    <property type="entry name" value="PHOSPHATIDYLSERINE DECARBOXYLASE PROENZYME 2"/>
    <property type="match status" value="1"/>
</dbReference>
<accession>A0A0H2RM35</accession>
<dbReference type="STRING" id="27342.A0A0H2RM35"/>
<evidence type="ECO:0000256" key="1">
    <source>
        <dbReference type="ARBA" id="ARBA00001928"/>
    </source>
</evidence>
<dbReference type="EMBL" id="KQ085968">
    <property type="protein sequence ID" value="KLO12929.1"/>
    <property type="molecule type" value="Genomic_DNA"/>
</dbReference>
<keyword evidence="14" id="KW-1185">Reference proteome</keyword>
<evidence type="ECO:0000256" key="12">
    <source>
        <dbReference type="SAM" id="MobiDB-lite"/>
    </source>
</evidence>
<gene>
    <name evidence="13" type="ORF">SCHPADRAFT_970849</name>
</gene>
<name>A0A0H2RM35_9AGAM</name>
<dbReference type="EC" id="4.1.1.65" evidence="3"/>
<comment type="cofactor">
    <cofactor evidence="1">
        <name>pyruvate</name>
        <dbReference type="ChEBI" id="CHEBI:15361"/>
    </cofactor>
</comment>
<dbReference type="OrthoDB" id="5973539at2759"/>
<dbReference type="NCBIfam" id="TIGR00163">
    <property type="entry name" value="PS_decarb"/>
    <property type="match status" value="1"/>
</dbReference>
<feature type="compositionally biased region" description="Polar residues" evidence="12">
    <location>
        <begin position="1"/>
        <end position="12"/>
    </location>
</feature>
<dbReference type="GO" id="GO:0006646">
    <property type="term" value="P:phosphatidylethanolamine biosynthetic process"/>
    <property type="evidence" value="ECO:0007669"/>
    <property type="project" value="UniProtKB-UniPathway"/>
</dbReference>
<evidence type="ECO:0000256" key="8">
    <source>
        <dbReference type="ARBA" id="ARBA00023239"/>
    </source>
</evidence>
<keyword evidence="7" id="KW-0594">Phospholipid biosynthesis</keyword>
<evidence type="ECO:0000256" key="4">
    <source>
        <dbReference type="ARBA" id="ARBA00022516"/>
    </source>
</evidence>
<dbReference type="InterPro" id="IPR033177">
    <property type="entry name" value="PSD-B"/>
</dbReference>
<evidence type="ECO:0000256" key="7">
    <source>
        <dbReference type="ARBA" id="ARBA00023209"/>
    </source>
</evidence>
<dbReference type="GO" id="GO:0004609">
    <property type="term" value="F:phosphatidylserine decarboxylase activity"/>
    <property type="evidence" value="ECO:0007669"/>
    <property type="project" value="UniProtKB-EC"/>
</dbReference>
<protein>
    <recommendedName>
        <fullName evidence="3">phosphatidylserine decarboxylase</fullName>
        <ecNumber evidence="3">4.1.1.65</ecNumber>
    </recommendedName>
</protein>
<dbReference type="Pfam" id="PF02666">
    <property type="entry name" value="PS_Dcarbxylase"/>
    <property type="match status" value="1"/>
</dbReference>
<keyword evidence="10" id="KW-0670">Pyruvate</keyword>
<evidence type="ECO:0000256" key="2">
    <source>
        <dbReference type="ARBA" id="ARBA00005189"/>
    </source>
</evidence>
<dbReference type="InterPro" id="IPR003817">
    <property type="entry name" value="PS_Dcarbxylase"/>
</dbReference>
<reference evidence="13 14" key="1">
    <citation type="submission" date="2015-04" db="EMBL/GenBank/DDBJ databases">
        <title>Complete genome sequence of Schizopora paradoxa KUC8140, a cosmopolitan wood degrader in East Asia.</title>
        <authorList>
            <consortium name="DOE Joint Genome Institute"/>
            <person name="Min B."/>
            <person name="Park H."/>
            <person name="Jang Y."/>
            <person name="Kim J.-J."/>
            <person name="Kim K.H."/>
            <person name="Pangilinan J."/>
            <person name="Lipzen A."/>
            <person name="Riley R."/>
            <person name="Grigoriev I.V."/>
            <person name="Spatafora J.W."/>
            <person name="Choi I.-G."/>
        </authorList>
    </citation>
    <scope>NUCLEOTIDE SEQUENCE [LARGE SCALE GENOMIC DNA]</scope>
    <source>
        <strain evidence="13 14">KUC8140</strain>
    </source>
</reference>
<sequence length="376" mass="41609">MSTDPNDSSLSEQALVAAVQNSQDQPHDVSQTIHSHGSGDKGKHHAWLEKLVPGIEKLTVHYHAGNFVAVRDPSKPPGSVKMFESMPIYARIGMHLLFHGKEQVKLLEEGKIEKLLREQTEKQGRIYESPDSAHSIASFIETYKLDLGELLEPDVKSYKTFNEFFYRKLKADARPVQNPAPNAFCSAADCRLTVYHTVAEAQKFWIKGDEFTLDRLLYGKAEPTNEFKDASLAIFRLAPADYHRFHSPLDGTIVGEPTNIDGTYYTVNPQAVNEVNFDVFTANKRSVIYVQHAGTGKKVAIVAVGAMLVGSVNWTRKPGEEIKKGEELGFFAYGGSTVIAVFPTGLIKFDEDLVTNSENTLETLVKVGYSLGVTAS</sequence>
<keyword evidence="4" id="KW-0444">Lipid biosynthesis</keyword>
<organism evidence="13 14">
    <name type="scientific">Schizopora paradoxa</name>
    <dbReference type="NCBI Taxonomy" id="27342"/>
    <lineage>
        <taxon>Eukaryota</taxon>
        <taxon>Fungi</taxon>
        <taxon>Dikarya</taxon>
        <taxon>Basidiomycota</taxon>
        <taxon>Agaricomycotina</taxon>
        <taxon>Agaricomycetes</taxon>
        <taxon>Hymenochaetales</taxon>
        <taxon>Schizoporaceae</taxon>
        <taxon>Schizopora</taxon>
    </lineage>
</organism>
<evidence type="ECO:0000256" key="5">
    <source>
        <dbReference type="ARBA" id="ARBA00022793"/>
    </source>
</evidence>
<proteinExistence type="predicted"/>
<keyword evidence="6" id="KW-0443">Lipid metabolism</keyword>
<evidence type="ECO:0000256" key="10">
    <source>
        <dbReference type="ARBA" id="ARBA00023317"/>
    </source>
</evidence>
<dbReference type="UniPathway" id="UPA00558"/>
<feature type="region of interest" description="Disordered" evidence="12">
    <location>
        <begin position="1"/>
        <end position="43"/>
    </location>
</feature>
<dbReference type="PANTHER" id="PTHR10067">
    <property type="entry name" value="PHOSPHATIDYLSERINE DECARBOXYLASE"/>
    <property type="match status" value="1"/>
</dbReference>
<dbReference type="Proteomes" id="UP000053477">
    <property type="component" value="Unassembled WGS sequence"/>
</dbReference>
<evidence type="ECO:0000256" key="11">
    <source>
        <dbReference type="ARBA" id="ARBA00024326"/>
    </source>
</evidence>
<keyword evidence="9" id="KW-1208">Phospholipid metabolism</keyword>
<comment type="pathway">
    <text evidence="11">Phospholipid metabolism; phosphatidylethanolamine biosynthesis.</text>
</comment>
<comment type="pathway">
    <text evidence="2">Lipid metabolism.</text>
</comment>
<evidence type="ECO:0000256" key="6">
    <source>
        <dbReference type="ARBA" id="ARBA00023098"/>
    </source>
</evidence>
<dbReference type="InParanoid" id="A0A0H2RM35"/>
<evidence type="ECO:0000256" key="3">
    <source>
        <dbReference type="ARBA" id="ARBA00012243"/>
    </source>
</evidence>
<dbReference type="AlphaFoldDB" id="A0A0H2RM35"/>
<keyword evidence="8" id="KW-0456">Lyase</keyword>